<feature type="transmembrane region" description="Helical" evidence="7">
    <location>
        <begin position="53"/>
        <end position="74"/>
    </location>
</feature>
<dbReference type="Proteomes" id="UP000596427">
    <property type="component" value="Chromosome"/>
</dbReference>
<keyword evidence="5 7" id="KW-1133">Transmembrane helix</keyword>
<keyword evidence="10" id="KW-1185">Reference proteome</keyword>
<dbReference type="PANTHER" id="PTHR30151:SF16">
    <property type="entry name" value="ABC TRANSPORTER PERMEASE PROTEIN"/>
    <property type="match status" value="1"/>
</dbReference>
<dbReference type="SUPFAM" id="SSF161098">
    <property type="entry name" value="MetI-like"/>
    <property type="match status" value="1"/>
</dbReference>
<keyword evidence="6 7" id="KW-0472">Membrane</keyword>
<evidence type="ECO:0000256" key="2">
    <source>
        <dbReference type="ARBA" id="ARBA00022448"/>
    </source>
</evidence>
<dbReference type="GO" id="GO:0055085">
    <property type="term" value="P:transmembrane transport"/>
    <property type="evidence" value="ECO:0007669"/>
    <property type="project" value="InterPro"/>
</dbReference>
<organism evidence="9 10">
    <name type="scientific">Xanthobacter dioxanivorans</name>
    <dbReference type="NCBI Taxonomy" id="2528964"/>
    <lineage>
        <taxon>Bacteria</taxon>
        <taxon>Pseudomonadati</taxon>
        <taxon>Pseudomonadota</taxon>
        <taxon>Alphaproteobacteria</taxon>
        <taxon>Hyphomicrobiales</taxon>
        <taxon>Xanthobacteraceae</taxon>
        <taxon>Xanthobacter</taxon>
    </lineage>
</organism>
<name>A0A974SLD5_9HYPH</name>
<keyword evidence="2 7" id="KW-0813">Transport</keyword>
<keyword evidence="4 7" id="KW-0812">Transmembrane</keyword>
<feature type="transmembrane region" description="Helical" evidence="7">
    <location>
        <begin position="162"/>
        <end position="184"/>
    </location>
</feature>
<dbReference type="KEGG" id="xdi:EZH22_09095"/>
<comment type="subcellular location">
    <subcellularLocation>
        <location evidence="1 7">Cell membrane</location>
        <topology evidence="1 7">Multi-pass membrane protein</topology>
    </subcellularLocation>
</comment>
<evidence type="ECO:0000256" key="3">
    <source>
        <dbReference type="ARBA" id="ARBA00022475"/>
    </source>
</evidence>
<sequence>MAEITPLPVARLSPPIRPEFERTTPPVSDAAEIERPLSLWEHLANMEGVRRGAIVAALMVAWQLYALWLANPLMFPTLTDTLRALWDGLVHGVLLQRIGATLQVLMTGYAIGIALAAMLTTFAVSSRLGADLLATLTAMFNPLPAIALLPLALLWFGLGVPSLVFVIVHSVLWAVALNTLTGFLGVSETQRLAGQNYGLRGVRYVALILIPAAFPSILSGLKIGWAFAWRTLIAAELVFGVSSRSGGLGWFLFEKRNQLETDQVFAGLTCVIIIGLLVEGLIFRTIEARTIRRWGMSRAG</sequence>
<evidence type="ECO:0000256" key="6">
    <source>
        <dbReference type="ARBA" id="ARBA00023136"/>
    </source>
</evidence>
<protein>
    <submittedName>
        <fullName evidence="9">ABC transporter permease subunit</fullName>
    </submittedName>
</protein>
<dbReference type="AlphaFoldDB" id="A0A974SLD5"/>
<gene>
    <name evidence="9" type="ORF">EZH22_09095</name>
</gene>
<feature type="transmembrane region" description="Helical" evidence="7">
    <location>
        <begin position="204"/>
        <end position="227"/>
    </location>
</feature>
<evidence type="ECO:0000256" key="7">
    <source>
        <dbReference type="RuleBase" id="RU363032"/>
    </source>
</evidence>
<comment type="similarity">
    <text evidence="7">Belongs to the binding-protein-dependent transport system permease family.</text>
</comment>
<evidence type="ECO:0000259" key="8">
    <source>
        <dbReference type="PROSITE" id="PS50928"/>
    </source>
</evidence>
<keyword evidence="3" id="KW-1003">Cell membrane</keyword>
<dbReference type="GO" id="GO:0005886">
    <property type="term" value="C:plasma membrane"/>
    <property type="evidence" value="ECO:0007669"/>
    <property type="project" value="UniProtKB-SubCell"/>
</dbReference>
<dbReference type="RefSeq" id="WP_203195331.1">
    <property type="nucleotide sequence ID" value="NZ_CP063362.1"/>
</dbReference>
<dbReference type="Pfam" id="PF00528">
    <property type="entry name" value="BPD_transp_1"/>
    <property type="match status" value="1"/>
</dbReference>
<feature type="transmembrane region" description="Helical" evidence="7">
    <location>
        <begin position="132"/>
        <end position="156"/>
    </location>
</feature>
<evidence type="ECO:0000256" key="1">
    <source>
        <dbReference type="ARBA" id="ARBA00004651"/>
    </source>
</evidence>
<evidence type="ECO:0000256" key="4">
    <source>
        <dbReference type="ARBA" id="ARBA00022692"/>
    </source>
</evidence>
<accession>A0A974SLD5</accession>
<reference evidence="9 10" key="1">
    <citation type="submission" date="2020-10" db="EMBL/GenBank/DDBJ databases">
        <title>Degradation of 1,4-Dioxane by Xanthobacter sp. YN2, via a Novel Group-2 Soluble Di-Iron Monooxygenase.</title>
        <authorList>
            <person name="Ma F."/>
            <person name="Wang Y."/>
            <person name="Yang J."/>
            <person name="Guo H."/>
            <person name="Su D."/>
            <person name="Yu L."/>
        </authorList>
    </citation>
    <scope>NUCLEOTIDE SEQUENCE [LARGE SCALE GENOMIC DNA]</scope>
    <source>
        <strain evidence="9 10">YN2</strain>
    </source>
</reference>
<feature type="domain" description="ABC transmembrane type-1" evidence="8">
    <location>
        <begin position="94"/>
        <end position="283"/>
    </location>
</feature>
<proteinExistence type="inferred from homology"/>
<dbReference type="EMBL" id="CP063362">
    <property type="protein sequence ID" value="QRG08423.1"/>
    <property type="molecule type" value="Genomic_DNA"/>
</dbReference>
<dbReference type="Gene3D" id="1.10.3720.10">
    <property type="entry name" value="MetI-like"/>
    <property type="match status" value="1"/>
</dbReference>
<feature type="transmembrane region" description="Helical" evidence="7">
    <location>
        <begin position="94"/>
        <end position="120"/>
    </location>
</feature>
<dbReference type="PROSITE" id="PS50928">
    <property type="entry name" value="ABC_TM1"/>
    <property type="match status" value="1"/>
</dbReference>
<evidence type="ECO:0000313" key="9">
    <source>
        <dbReference type="EMBL" id="QRG08423.1"/>
    </source>
</evidence>
<dbReference type="PANTHER" id="PTHR30151">
    <property type="entry name" value="ALKANE SULFONATE ABC TRANSPORTER-RELATED, MEMBRANE SUBUNIT"/>
    <property type="match status" value="1"/>
</dbReference>
<evidence type="ECO:0000256" key="5">
    <source>
        <dbReference type="ARBA" id="ARBA00022989"/>
    </source>
</evidence>
<feature type="transmembrane region" description="Helical" evidence="7">
    <location>
        <begin position="265"/>
        <end position="286"/>
    </location>
</feature>
<dbReference type="InterPro" id="IPR000515">
    <property type="entry name" value="MetI-like"/>
</dbReference>
<dbReference type="InterPro" id="IPR035906">
    <property type="entry name" value="MetI-like_sf"/>
</dbReference>
<evidence type="ECO:0000313" key="10">
    <source>
        <dbReference type="Proteomes" id="UP000596427"/>
    </source>
</evidence>